<dbReference type="InterPro" id="IPR000292">
    <property type="entry name" value="For/NO2_transpt"/>
</dbReference>
<evidence type="ECO:0000256" key="2">
    <source>
        <dbReference type="ARBA" id="ARBA00022692"/>
    </source>
</evidence>
<dbReference type="RefSeq" id="WP_008707502.1">
    <property type="nucleotide sequence ID" value="NZ_BTHH01000013.1"/>
</dbReference>
<keyword evidence="3 5" id="KW-1133">Transmembrane helix</keyword>
<dbReference type="GO" id="GO:0005886">
    <property type="term" value="C:plasma membrane"/>
    <property type="evidence" value="ECO:0007669"/>
    <property type="project" value="TreeGrafter"/>
</dbReference>
<evidence type="ECO:0000313" key="7">
    <source>
        <dbReference type="Proteomes" id="UP000095431"/>
    </source>
</evidence>
<protein>
    <submittedName>
        <fullName evidence="6">Probable nitrite transporter</fullName>
    </submittedName>
</protein>
<proteinExistence type="predicted"/>
<evidence type="ECO:0000256" key="4">
    <source>
        <dbReference type="ARBA" id="ARBA00023136"/>
    </source>
</evidence>
<feature type="transmembrane region" description="Helical" evidence="5">
    <location>
        <begin position="59"/>
        <end position="80"/>
    </location>
</feature>
<comment type="subcellular location">
    <subcellularLocation>
        <location evidence="1">Membrane</location>
        <topology evidence="1">Multi-pass membrane protein</topology>
    </subcellularLocation>
</comment>
<reference evidence="6 7" key="1">
    <citation type="submission" date="2015-09" db="EMBL/GenBank/DDBJ databases">
        <authorList>
            <consortium name="Pathogen Informatics"/>
        </authorList>
    </citation>
    <scope>NUCLEOTIDE SEQUENCE [LARGE SCALE GENOMIC DNA]</scope>
    <source>
        <strain evidence="6 7">2789STDY5834863</strain>
    </source>
</reference>
<feature type="transmembrane region" description="Helical" evidence="5">
    <location>
        <begin position="181"/>
        <end position="205"/>
    </location>
</feature>
<dbReference type="GO" id="GO:0015499">
    <property type="term" value="F:formate transmembrane transporter activity"/>
    <property type="evidence" value="ECO:0007669"/>
    <property type="project" value="TreeGrafter"/>
</dbReference>
<dbReference type="EMBL" id="CYZN01000012">
    <property type="protein sequence ID" value="CUO14822.1"/>
    <property type="molecule type" value="Genomic_DNA"/>
</dbReference>
<accession>A0A174CNC8</accession>
<feature type="transmembrane region" description="Helical" evidence="5">
    <location>
        <begin position="27"/>
        <end position="47"/>
    </location>
</feature>
<dbReference type="Pfam" id="PF01226">
    <property type="entry name" value="Form_Nir_trans"/>
    <property type="match status" value="1"/>
</dbReference>
<dbReference type="eggNOG" id="COG2116">
    <property type="taxonomic scope" value="Bacteria"/>
</dbReference>
<dbReference type="Gene3D" id="1.20.1080.10">
    <property type="entry name" value="Glycerol uptake facilitator protein"/>
    <property type="match status" value="1"/>
</dbReference>
<gene>
    <name evidence="6" type="primary">nirC</name>
    <name evidence="6" type="ORF">ERS852478_01972</name>
</gene>
<name>A0A174CNC8_9FIRM</name>
<evidence type="ECO:0000256" key="1">
    <source>
        <dbReference type="ARBA" id="ARBA00004141"/>
    </source>
</evidence>
<dbReference type="PANTHER" id="PTHR30520:SF8">
    <property type="entry name" value="NITRITE TRANSPORTER NIRC"/>
    <property type="match status" value="1"/>
</dbReference>
<dbReference type="InterPro" id="IPR023271">
    <property type="entry name" value="Aquaporin-like"/>
</dbReference>
<feature type="transmembrane region" description="Helical" evidence="5">
    <location>
        <begin position="225"/>
        <end position="244"/>
    </location>
</feature>
<feature type="transmembrane region" description="Helical" evidence="5">
    <location>
        <begin position="153"/>
        <end position="174"/>
    </location>
</feature>
<evidence type="ECO:0000256" key="5">
    <source>
        <dbReference type="SAM" id="Phobius"/>
    </source>
</evidence>
<keyword evidence="2 5" id="KW-0812">Transmembrane</keyword>
<dbReference type="PANTHER" id="PTHR30520">
    <property type="entry name" value="FORMATE TRANSPORTER-RELATED"/>
    <property type="match status" value="1"/>
</dbReference>
<sequence>MNYEDVQKVSNAAKAKSNLVNTNFFKYFIRAVMAGFFIDVAMIYSNVVGNVFSKTMPEWGKFVGALVFSIAVLLISFVGGELFTGNNMVMAFGAYDKQVSWKEAGKVWGVSYLGNFVGCAILALLFVGAGASGTADYFAGFIGNKLSIPLGQMFFRAVLCNFFVCLGVLCGMKLKSDAGRFLMIVMCISGFVVSGFEHCIANMGIFVTAYCLVPGLSLGAMVKSMVVVTLGNMVGGALLLAWPLRKMSADK</sequence>
<evidence type="ECO:0000256" key="3">
    <source>
        <dbReference type="ARBA" id="ARBA00022989"/>
    </source>
</evidence>
<dbReference type="Proteomes" id="UP000095431">
    <property type="component" value="Unassembled WGS sequence"/>
</dbReference>
<evidence type="ECO:0000313" key="6">
    <source>
        <dbReference type="EMBL" id="CUO14822.1"/>
    </source>
</evidence>
<dbReference type="GeneID" id="75078230"/>
<organism evidence="6 7">
    <name type="scientific">Blautia wexlerae</name>
    <dbReference type="NCBI Taxonomy" id="418240"/>
    <lineage>
        <taxon>Bacteria</taxon>
        <taxon>Bacillati</taxon>
        <taxon>Bacillota</taxon>
        <taxon>Clostridia</taxon>
        <taxon>Lachnospirales</taxon>
        <taxon>Lachnospiraceae</taxon>
        <taxon>Blautia</taxon>
    </lineage>
</organism>
<feature type="transmembrane region" description="Helical" evidence="5">
    <location>
        <begin position="112"/>
        <end position="133"/>
    </location>
</feature>
<dbReference type="AlphaFoldDB" id="A0A174CNC8"/>
<keyword evidence="4 5" id="KW-0472">Membrane</keyword>